<reference evidence="2" key="2">
    <citation type="submission" date="2018-04" db="EMBL/GenBank/DDBJ databases">
        <title>OnivRS2 (Oryza nivara Reference Sequence Version 2).</title>
        <authorList>
            <person name="Zhang J."/>
            <person name="Kudrna D."/>
            <person name="Lee S."/>
            <person name="Talag J."/>
            <person name="Rajasekar S."/>
            <person name="Welchert J."/>
            <person name="Hsing Y.-I."/>
            <person name="Wing R.A."/>
        </authorList>
    </citation>
    <scope>NUCLEOTIDE SEQUENCE [LARGE SCALE GENOMIC DNA]</scope>
</reference>
<dbReference type="Gramene" id="ONIVA01G04530.1">
    <property type="protein sequence ID" value="ONIVA01G04530.1"/>
    <property type="gene ID" value="ONIVA01G04530"/>
</dbReference>
<reference evidence="2" key="1">
    <citation type="submission" date="2015-04" db="UniProtKB">
        <authorList>
            <consortium name="EnsemblPlants"/>
        </authorList>
    </citation>
    <scope>IDENTIFICATION</scope>
    <source>
        <strain evidence="2">SL10</strain>
    </source>
</reference>
<proteinExistence type="predicted"/>
<evidence type="ECO:0000256" key="1">
    <source>
        <dbReference type="SAM" id="MobiDB-lite"/>
    </source>
</evidence>
<sequence length="275" mass="29791">MSMSHSQEVCIGGLLSSARPQLSIEPIRLQDKDLKFRKKMHPTWKRASNLIVPNVKYHQEASLKNAQNLNLRSGISQSVAPPFASIGHVHQAKIELPQITKICNQILEVYPREAPGGSRETKLVRLPIPAGIWPVKLGGEMLRWVSSVSISNPVAGSCDPLKSLPPRLRYLSDVRLKTAVSRPPLCRCRPPRSREVTRPPPSSQRMPSQRQQSVPAGHDRNAVADAVVAENDRFSWSSAAAWSGKHGSELAIKPFFSSSGAAAAASGGASIPAAA</sequence>
<dbReference type="EnsemblPlants" id="ONIVA01G04530.1">
    <property type="protein sequence ID" value="ONIVA01G04530.1"/>
    <property type="gene ID" value="ONIVA01G04530"/>
</dbReference>
<dbReference type="HOGENOM" id="CLU_1079216_0_0_1"/>
<dbReference type="Proteomes" id="UP000006591">
    <property type="component" value="Chromosome 1"/>
</dbReference>
<dbReference type="AlphaFoldDB" id="A0A0E0FGN2"/>
<organism evidence="2">
    <name type="scientific">Oryza nivara</name>
    <name type="common">Indian wild rice</name>
    <name type="synonym">Oryza sativa f. spontanea</name>
    <dbReference type="NCBI Taxonomy" id="4536"/>
    <lineage>
        <taxon>Eukaryota</taxon>
        <taxon>Viridiplantae</taxon>
        <taxon>Streptophyta</taxon>
        <taxon>Embryophyta</taxon>
        <taxon>Tracheophyta</taxon>
        <taxon>Spermatophyta</taxon>
        <taxon>Magnoliopsida</taxon>
        <taxon>Liliopsida</taxon>
        <taxon>Poales</taxon>
        <taxon>Poaceae</taxon>
        <taxon>BOP clade</taxon>
        <taxon>Oryzoideae</taxon>
        <taxon>Oryzeae</taxon>
        <taxon>Oryzinae</taxon>
        <taxon>Oryza</taxon>
    </lineage>
</organism>
<feature type="compositionally biased region" description="Low complexity" evidence="1">
    <location>
        <begin position="203"/>
        <end position="213"/>
    </location>
</feature>
<keyword evidence="3" id="KW-1185">Reference proteome</keyword>
<name>A0A0E0FGN2_ORYNI</name>
<dbReference type="eggNOG" id="ENOG502R7BK">
    <property type="taxonomic scope" value="Eukaryota"/>
</dbReference>
<dbReference type="OMA" id="HSQEVCI"/>
<feature type="region of interest" description="Disordered" evidence="1">
    <location>
        <begin position="183"/>
        <end position="218"/>
    </location>
</feature>
<accession>A0A0E0FGN2</accession>
<protein>
    <submittedName>
        <fullName evidence="2">Uncharacterized protein</fullName>
    </submittedName>
</protein>
<evidence type="ECO:0000313" key="3">
    <source>
        <dbReference type="Proteomes" id="UP000006591"/>
    </source>
</evidence>
<evidence type="ECO:0000313" key="2">
    <source>
        <dbReference type="EnsemblPlants" id="ONIVA01G04530.1"/>
    </source>
</evidence>